<dbReference type="PANTHER" id="PTHR35006">
    <property type="entry name" value="GLYOXALASE FAMILY PROTEIN (AFU_ORTHOLOGUE AFUA_5G14830)"/>
    <property type="match status" value="1"/>
</dbReference>
<protein>
    <recommendedName>
        <fullName evidence="3">Glyoxalase/Bleomycin resistance protein/Dioxygenase superfamily protein</fullName>
    </recommendedName>
</protein>
<dbReference type="AlphaFoldDB" id="A0A1H7YV14"/>
<dbReference type="RefSeq" id="WP_089897925.1">
    <property type="nucleotide sequence ID" value="NZ_FOCI01000001.1"/>
</dbReference>
<dbReference type="PANTHER" id="PTHR35006:SF2">
    <property type="entry name" value="GLYOXALASE FAMILY PROTEIN (AFU_ORTHOLOGUE AFUA_5G14830)"/>
    <property type="match status" value="1"/>
</dbReference>
<reference evidence="1 2" key="1">
    <citation type="submission" date="2016-10" db="EMBL/GenBank/DDBJ databases">
        <authorList>
            <person name="de Groot N.N."/>
        </authorList>
    </citation>
    <scope>NUCLEOTIDE SEQUENCE [LARGE SCALE GENOMIC DNA]</scope>
    <source>
        <strain evidence="1 2">DSM 16213</strain>
    </source>
</reference>
<dbReference type="OrthoDB" id="9807407at2"/>
<proteinExistence type="predicted"/>
<gene>
    <name evidence="1" type="ORF">SAMN04488003_101300</name>
</gene>
<dbReference type="EMBL" id="FOCI01000001">
    <property type="protein sequence ID" value="SEM49228.1"/>
    <property type="molecule type" value="Genomic_DNA"/>
</dbReference>
<sequence length="104" mass="11344">MTRVFDHVTLGIHDKVCAQRLYDAVMSALDISLLWRPETMLTYGPPDGDVFGPQCDGDGPRHGRHDAFLAADCAAVDRFHAAAVANGGRDDVPPGLRTGYHPHY</sequence>
<keyword evidence="2" id="KW-1185">Reference proteome</keyword>
<evidence type="ECO:0000313" key="2">
    <source>
        <dbReference type="Proteomes" id="UP000199585"/>
    </source>
</evidence>
<evidence type="ECO:0008006" key="3">
    <source>
        <dbReference type="Google" id="ProtNLM"/>
    </source>
</evidence>
<accession>A0A1H7YV14</accession>
<name>A0A1H7YV14_9RHOB</name>
<dbReference type="Proteomes" id="UP000199585">
    <property type="component" value="Unassembled WGS sequence"/>
</dbReference>
<evidence type="ECO:0000313" key="1">
    <source>
        <dbReference type="EMBL" id="SEM49228.1"/>
    </source>
</evidence>
<organism evidence="1 2">
    <name type="scientific">Loktanella fryxellensis</name>
    <dbReference type="NCBI Taxonomy" id="245187"/>
    <lineage>
        <taxon>Bacteria</taxon>
        <taxon>Pseudomonadati</taxon>
        <taxon>Pseudomonadota</taxon>
        <taxon>Alphaproteobacteria</taxon>
        <taxon>Rhodobacterales</taxon>
        <taxon>Roseobacteraceae</taxon>
        <taxon>Loktanella</taxon>
    </lineage>
</organism>
<dbReference type="InterPro" id="IPR029068">
    <property type="entry name" value="Glyas_Bleomycin-R_OHBP_Dase"/>
</dbReference>
<dbReference type="Gene3D" id="3.10.180.10">
    <property type="entry name" value="2,3-Dihydroxybiphenyl 1,2-Dioxygenase, domain 1"/>
    <property type="match status" value="1"/>
</dbReference>
<dbReference type="STRING" id="245187.SAMN04488003_101300"/>
<dbReference type="SUPFAM" id="SSF54593">
    <property type="entry name" value="Glyoxalase/Bleomycin resistance protein/Dihydroxybiphenyl dioxygenase"/>
    <property type="match status" value="1"/>
</dbReference>